<evidence type="ECO:0000313" key="1">
    <source>
        <dbReference type="EMBL" id="KAF2623105.1"/>
    </source>
</evidence>
<proteinExistence type="predicted"/>
<evidence type="ECO:0000313" key="2">
    <source>
        <dbReference type="Proteomes" id="UP000799754"/>
    </source>
</evidence>
<sequence>MKKVSTSAPIASISCLVSYFVMMVAEELREERECTRQSIQTNRTSNNGQSQVTCGGYRAISLDIVPESVDPCTLIFASLAPAASTTGRIFTCTHHDLPPCRSLFLMLHQPQLATSSATDCARHNHAQHTHGAQTTPRKPSTPVSLRSSCPQCHTSRPGVVHSAPLVRGFSPIFSAAPHTVAPIPSLVLQSAVWS</sequence>
<dbReference type="EMBL" id="MU006739">
    <property type="protein sequence ID" value="KAF2623105.1"/>
    <property type="molecule type" value="Genomic_DNA"/>
</dbReference>
<dbReference type="Proteomes" id="UP000799754">
    <property type="component" value="Unassembled WGS sequence"/>
</dbReference>
<keyword evidence="2" id="KW-1185">Reference proteome</keyword>
<comment type="caution">
    <text evidence="1">The sequence shown here is derived from an EMBL/GenBank/DDBJ whole genome shotgun (WGS) entry which is preliminary data.</text>
</comment>
<reference evidence="1" key="1">
    <citation type="journal article" date="2020" name="Stud. Mycol.">
        <title>101 Dothideomycetes genomes: a test case for predicting lifestyles and emergence of pathogens.</title>
        <authorList>
            <person name="Haridas S."/>
            <person name="Albert R."/>
            <person name="Binder M."/>
            <person name="Bloem J."/>
            <person name="Labutti K."/>
            <person name="Salamov A."/>
            <person name="Andreopoulos B."/>
            <person name="Baker S."/>
            <person name="Barry K."/>
            <person name="Bills G."/>
            <person name="Bluhm B."/>
            <person name="Cannon C."/>
            <person name="Castanera R."/>
            <person name="Culley D."/>
            <person name="Daum C."/>
            <person name="Ezra D."/>
            <person name="Gonzalez J."/>
            <person name="Henrissat B."/>
            <person name="Kuo A."/>
            <person name="Liang C."/>
            <person name="Lipzen A."/>
            <person name="Lutzoni F."/>
            <person name="Magnuson J."/>
            <person name="Mondo S."/>
            <person name="Nolan M."/>
            <person name="Ohm R."/>
            <person name="Pangilinan J."/>
            <person name="Park H.-J."/>
            <person name="Ramirez L."/>
            <person name="Alfaro M."/>
            <person name="Sun H."/>
            <person name="Tritt A."/>
            <person name="Yoshinaga Y."/>
            <person name="Zwiers L.-H."/>
            <person name="Turgeon B."/>
            <person name="Goodwin S."/>
            <person name="Spatafora J."/>
            <person name="Crous P."/>
            <person name="Grigoriev I."/>
        </authorList>
    </citation>
    <scope>NUCLEOTIDE SEQUENCE</scope>
    <source>
        <strain evidence="1">CBS 525.71</strain>
    </source>
</reference>
<gene>
    <name evidence="1" type="ORF">BU25DRAFT_182887</name>
</gene>
<accession>A0ACB6RMB7</accession>
<protein>
    <submittedName>
        <fullName evidence="1">Uncharacterized protein</fullName>
    </submittedName>
</protein>
<name>A0ACB6RMB7_9PLEO</name>
<organism evidence="1 2">
    <name type="scientific">Macroventuria anomochaeta</name>
    <dbReference type="NCBI Taxonomy" id="301207"/>
    <lineage>
        <taxon>Eukaryota</taxon>
        <taxon>Fungi</taxon>
        <taxon>Dikarya</taxon>
        <taxon>Ascomycota</taxon>
        <taxon>Pezizomycotina</taxon>
        <taxon>Dothideomycetes</taxon>
        <taxon>Pleosporomycetidae</taxon>
        <taxon>Pleosporales</taxon>
        <taxon>Pleosporineae</taxon>
        <taxon>Didymellaceae</taxon>
        <taxon>Macroventuria</taxon>
    </lineage>
</organism>